<feature type="compositionally biased region" description="Polar residues" evidence="1">
    <location>
        <begin position="174"/>
        <end position="184"/>
    </location>
</feature>
<reference evidence="2 3" key="1">
    <citation type="journal article" date="2017" name="Curr. Biol.">
        <title>Genome architecture and evolution of a unichromosomal asexual nematode.</title>
        <authorList>
            <person name="Fradin H."/>
            <person name="Zegar C."/>
            <person name="Gutwein M."/>
            <person name="Lucas J."/>
            <person name="Kovtun M."/>
            <person name="Corcoran D."/>
            <person name="Baugh L.R."/>
            <person name="Kiontke K."/>
            <person name="Gunsalus K."/>
            <person name="Fitch D.H."/>
            <person name="Piano F."/>
        </authorList>
    </citation>
    <scope>NUCLEOTIDE SEQUENCE [LARGE SCALE GENOMIC DNA]</scope>
    <source>
        <strain evidence="2">PF1309</strain>
    </source>
</reference>
<dbReference type="Proteomes" id="UP000218231">
    <property type="component" value="Unassembled WGS sequence"/>
</dbReference>
<accession>A0A2A2JKB9</accession>
<gene>
    <name evidence="2" type="ORF">WR25_16999</name>
</gene>
<keyword evidence="3" id="KW-1185">Reference proteome</keyword>
<evidence type="ECO:0000313" key="2">
    <source>
        <dbReference type="EMBL" id="PAV62200.1"/>
    </source>
</evidence>
<evidence type="ECO:0000313" key="3">
    <source>
        <dbReference type="Proteomes" id="UP000218231"/>
    </source>
</evidence>
<comment type="caution">
    <text evidence="2">The sequence shown here is derived from an EMBL/GenBank/DDBJ whole genome shotgun (WGS) entry which is preliminary data.</text>
</comment>
<feature type="compositionally biased region" description="Basic and acidic residues" evidence="1">
    <location>
        <begin position="25"/>
        <end position="51"/>
    </location>
</feature>
<feature type="region of interest" description="Disordered" evidence="1">
    <location>
        <begin position="1"/>
        <end position="76"/>
    </location>
</feature>
<feature type="region of interest" description="Disordered" evidence="1">
    <location>
        <begin position="136"/>
        <end position="210"/>
    </location>
</feature>
<feature type="compositionally biased region" description="Basic and acidic residues" evidence="1">
    <location>
        <begin position="200"/>
        <end position="210"/>
    </location>
</feature>
<evidence type="ECO:0000256" key="1">
    <source>
        <dbReference type="SAM" id="MobiDB-lite"/>
    </source>
</evidence>
<feature type="compositionally biased region" description="Polar residues" evidence="1">
    <location>
        <begin position="144"/>
        <end position="158"/>
    </location>
</feature>
<dbReference type="AlphaFoldDB" id="A0A2A2JKB9"/>
<organism evidence="2 3">
    <name type="scientific">Diploscapter pachys</name>
    <dbReference type="NCBI Taxonomy" id="2018661"/>
    <lineage>
        <taxon>Eukaryota</taxon>
        <taxon>Metazoa</taxon>
        <taxon>Ecdysozoa</taxon>
        <taxon>Nematoda</taxon>
        <taxon>Chromadorea</taxon>
        <taxon>Rhabditida</taxon>
        <taxon>Rhabditina</taxon>
        <taxon>Rhabditomorpha</taxon>
        <taxon>Rhabditoidea</taxon>
        <taxon>Rhabditidae</taxon>
        <taxon>Diploscapter</taxon>
    </lineage>
</organism>
<protein>
    <submittedName>
        <fullName evidence="2">Uncharacterized protein</fullName>
    </submittedName>
</protein>
<dbReference type="EMBL" id="LIAE01010384">
    <property type="protein sequence ID" value="PAV62200.1"/>
    <property type="molecule type" value="Genomic_DNA"/>
</dbReference>
<proteinExistence type="predicted"/>
<name>A0A2A2JKB9_9BILA</name>
<sequence length="210" mass="24483">MASKRQMLLDQFFGNRGTPAKKSRKEPEEKKEKEKLVREKEKPSREKEKPARGRNKNLNTSRASARIERADSDDIQVIEEMEEMNDIDTQNSPASRHVEYFEDARSEAKRENKSSTFDLKNYKCKMKYSQLMRPVVPNLDDSHSQSTSQLHESTQEQVNYKRFRKAPQGRVNPLNLNATMTLPPNESYVPLHPVKPHRKIIGDKETKNEE</sequence>